<sequence length="202" mass="21332">MRSRPPTLLAAFLLAACAPLLVAQQREGIDLSGIDPAMVLASAEDVMMRAPDRDIDALYQAVRAASESEAEARTLCALFDPEADRSLLGMQRAASALGPASQERFVGAVAAIAVNGSQGRPQPYDPAAAEQVLKQAGVTAMLLHDGFVAGMAATGSDPGSQAARCRSFRQLVDVLQDFTLEQRAAATRFLLLEGLTRYGSEL</sequence>
<name>A0ABT6J4R2_9GAMM</name>
<dbReference type="EMBL" id="JARXRM010000012">
    <property type="protein sequence ID" value="MDH5821807.1"/>
    <property type="molecule type" value="Genomic_DNA"/>
</dbReference>
<feature type="signal peptide" evidence="1">
    <location>
        <begin position="1"/>
        <end position="23"/>
    </location>
</feature>
<accession>A0ABT6J4R2</accession>
<dbReference type="PROSITE" id="PS51257">
    <property type="entry name" value="PROKAR_LIPOPROTEIN"/>
    <property type="match status" value="1"/>
</dbReference>
<keyword evidence="1" id="KW-0732">Signal</keyword>
<feature type="chain" id="PRO_5047491943" evidence="1">
    <location>
        <begin position="24"/>
        <end position="202"/>
    </location>
</feature>
<keyword evidence="3" id="KW-1185">Reference proteome</keyword>
<protein>
    <submittedName>
        <fullName evidence="2">Uncharacterized protein</fullName>
    </submittedName>
</protein>
<dbReference type="RefSeq" id="WP_280572591.1">
    <property type="nucleotide sequence ID" value="NZ_JARXRM010000012.1"/>
</dbReference>
<proteinExistence type="predicted"/>
<organism evidence="2 3">
    <name type="scientific">Luteimonas endophytica</name>
    <dbReference type="NCBI Taxonomy" id="3042023"/>
    <lineage>
        <taxon>Bacteria</taxon>
        <taxon>Pseudomonadati</taxon>
        <taxon>Pseudomonadota</taxon>
        <taxon>Gammaproteobacteria</taxon>
        <taxon>Lysobacterales</taxon>
        <taxon>Lysobacteraceae</taxon>
        <taxon>Luteimonas</taxon>
    </lineage>
</organism>
<evidence type="ECO:0000313" key="2">
    <source>
        <dbReference type="EMBL" id="MDH5821807.1"/>
    </source>
</evidence>
<comment type="caution">
    <text evidence="2">The sequence shown here is derived from an EMBL/GenBank/DDBJ whole genome shotgun (WGS) entry which is preliminary data.</text>
</comment>
<reference evidence="2 3" key="1">
    <citation type="submission" date="2023-04" db="EMBL/GenBank/DDBJ databases">
        <title>Luteimonas endophyticus RD2P54.</title>
        <authorList>
            <person name="Sun J.-Q."/>
        </authorList>
    </citation>
    <scope>NUCLEOTIDE SEQUENCE [LARGE SCALE GENOMIC DNA]</scope>
    <source>
        <strain evidence="2 3">RD2P54</strain>
    </source>
</reference>
<dbReference type="Proteomes" id="UP001156940">
    <property type="component" value="Unassembled WGS sequence"/>
</dbReference>
<evidence type="ECO:0000313" key="3">
    <source>
        <dbReference type="Proteomes" id="UP001156940"/>
    </source>
</evidence>
<gene>
    <name evidence="2" type="ORF">QFW77_02190</name>
</gene>
<evidence type="ECO:0000256" key="1">
    <source>
        <dbReference type="SAM" id="SignalP"/>
    </source>
</evidence>